<dbReference type="CDD" id="cd12797">
    <property type="entry name" value="M23_peptidase"/>
    <property type="match status" value="1"/>
</dbReference>
<accession>R4KQT5</accession>
<dbReference type="CDD" id="cd00118">
    <property type="entry name" value="LysM"/>
    <property type="match status" value="1"/>
</dbReference>
<proteinExistence type="predicted"/>
<name>R4KQT5_9FIRM</name>
<dbReference type="InterPro" id="IPR016047">
    <property type="entry name" value="M23ase_b-sheet_dom"/>
</dbReference>
<dbReference type="SUPFAM" id="SSF51261">
    <property type="entry name" value="Duplicated hybrid motif"/>
    <property type="match status" value="1"/>
</dbReference>
<dbReference type="Pfam" id="PF01476">
    <property type="entry name" value="LysM"/>
    <property type="match status" value="1"/>
</dbReference>
<dbReference type="eggNOG" id="COG3583">
    <property type="taxonomic scope" value="Bacteria"/>
</dbReference>
<gene>
    <name evidence="5" type="ORF">Desgi_4686</name>
</gene>
<dbReference type="InterPro" id="IPR036779">
    <property type="entry name" value="LysM_dom_sf"/>
</dbReference>
<dbReference type="Pfam" id="PF07501">
    <property type="entry name" value="G5"/>
    <property type="match status" value="1"/>
</dbReference>
<dbReference type="PANTHER" id="PTHR21666:SF270">
    <property type="entry name" value="MUREIN HYDROLASE ACTIVATOR ENVC"/>
    <property type="match status" value="1"/>
</dbReference>
<evidence type="ECO:0000256" key="1">
    <source>
        <dbReference type="ARBA" id="ARBA00022729"/>
    </source>
</evidence>
<dbReference type="Pfam" id="PF01551">
    <property type="entry name" value="Peptidase_M23"/>
    <property type="match status" value="1"/>
</dbReference>
<keyword evidence="2" id="KW-0812">Transmembrane</keyword>
<dbReference type="Gene3D" id="2.20.230.10">
    <property type="entry name" value="Resuscitation-promoting factor rpfb"/>
    <property type="match status" value="1"/>
</dbReference>
<dbReference type="PROSITE" id="PS51782">
    <property type="entry name" value="LYSM"/>
    <property type="match status" value="1"/>
</dbReference>
<dbReference type="SUPFAM" id="SSF54106">
    <property type="entry name" value="LysM domain"/>
    <property type="match status" value="1"/>
</dbReference>
<feature type="domain" description="G5" evidence="3">
    <location>
        <begin position="251"/>
        <end position="331"/>
    </location>
</feature>
<sequence length="459" mass="50567">MFGIRNILSQLTSKLATTIKEIFNYHIGAKTVLILGITVLVVCTFFSLARCAVVWNGNVVAVAQNREVAEAAVNDYFRQLERTAGMPVKIKEDAIKYRPTWQLGALEDKKEIQRCLAGKLDCQYEACGIFIDGKQVAAVKDETVGQEVLDKLLSTYSDNGQWKVDFKQKVDIKRVTVDGYELMDTDQAVEYIQFGGIEVRKYQVQEGDTLWDVATAAKLPVEELIEANPDLTPQTLQIGQEIKISRPAPLVDVLTTYKDMQKEEIAYRVQEKVDQNLYWGEQKLVQKGSPGQREVVYEITLENGLEADRKVLQQKTIKEPVPQIVAKGNKKLLAFRGGNGRLAYPTAGAIVSPFGERWGRAHEGVDIAVNYGSPVVAAEAGTVQQAGYRGGYGLCIDISHGSGVVTRYAHLSAAAVKPGQRVERGQFIGRAGSSGNSTGPHLHFEVIVNGTHKNPALFI</sequence>
<evidence type="ECO:0000313" key="6">
    <source>
        <dbReference type="Proteomes" id="UP000013520"/>
    </source>
</evidence>
<keyword evidence="2" id="KW-1133">Transmembrane helix</keyword>
<keyword evidence="6" id="KW-1185">Reference proteome</keyword>
<protein>
    <submittedName>
        <fullName evidence="5">Metalloendopeptidase-like membrane protein</fullName>
    </submittedName>
</protein>
<dbReference type="STRING" id="767817.Desgi_4686"/>
<dbReference type="Gene3D" id="2.70.70.10">
    <property type="entry name" value="Glucose Permease (Domain IIA)"/>
    <property type="match status" value="1"/>
</dbReference>
<dbReference type="SMART" id="SM01208">
    <property type="entry name" value="G5"/>
    <property type="match status" value="1"/>
</dbReference>
<dbReference type="SMART" id="SM00257">
    <property type="entry name" value="LysM"/>
    <property type="match status" value="1"/>
</dbReference>
<feature type="domain" description="LysM" evidence="4">
    <location>
        <begin position="200"/>
        <end position="244"/>
    </location>
</feature>
<dbReference type="PANTHER" id="PTHR21666">
    <property type="entry name" value="PEPTIDASE-RELATED"/>
    <property type="match status" value="1"/>
</dbReference>
<dbReference type="Proteomes" id="UP000013520">
    <property type="component" value="Chromosome"/>
</dbReference>
<evidence type="ECO:0000256" key="2">
    <source>
        <dbReference type="SAM" id="Phobius"/>
    </source>
</evidence>
<feature type="transmembrane region" description="Helical" evidence="2">
    <location>
        <begin position="32"/>
        <end position="55"/>
    </location>
</feature>
<dbReference type="EMBL" id="CP003273">
    <property type="protein sequence ID" value="AGL03912.1"/>
    <property type="molecule type" value="Genomic_DNA"/>
</dbReference>
<dbReference type="InterPro" id="IPR011055">
    <property type="entry name" value="Dup_hybrid_motif"/>
</dbReference>
<dbReference type="HOGENOM" id="CLU_027710_2_1_9"/>
<dbReference type="InterPro" id="IPR018392">
    <property type="entry name" value="LysM"/>
</dbReference>
<reference evidence="5 6" key="1">
    <citation type="submission" date="2012-01" db="EMBL/GenBank/DDBJ databases">
        <title>Complete sequence of Desulfotomaculum gibsoniae DSM 7213.</title>
        <authorList>
            <consortium name="US DOE Joint Genome Institute"/>
            <person name="Lucas S."/>
            <person name="Han J."/>
            <person name="Lapidus A."/>
            <person name="Cheng J.-F."/>
            <person name="Goodwin L."/>
            <person name="Pitluck S."/>
            <person name="Peters L."/>
            <person name="Ovchinnikova G."/>
            <person name="Teshima H."/>
            <person name="Detter J.C."/>
            <person name="Han C."/>
            <person name="Tapia R."/>
            <person name="Land M."/>
            <person name="Hauser L."/>
            <person name="Kyrpides N."/>
            <person name="Ivanova N."/>
            <person name="Pagani I."/>
            <person name="Parshina S."/>
            <person name="Plugge C."/>
            <person name="Muyzer G."/>
            <person name="Kuever J."/>
            <person name="Ivanova A."/>
            <person name="Nazina T."/>
            <person name="Klenk H.-P."/>
            <person name="Brambilla E."/>
            <person name="Spring S."/>
            <person name="Stams A.F."/>
            <person name="Woyke T."/>
        </authorList>
    </citation>
    <scope>NUCLEOTIDE SEQUENCE [LARGE SCALE GENOMIC DNA]</scope>
    <source>
        <strain evidence="5 6">DSM 7213</strain>
    </source>
</reference>
<dbReference type="KEGG" id="dgi:Desgi_4686"/>
<evidence type="ECO:0000259" key="3">
    <source>
        <dbReference type="PROSITE" id="PS51109"/>
    </source>
</evidence>
<dbReference type="AlphaFoldDB" id="R4KQT5"/>
<dbReference type="eggNOG" id="COG0739">
    <property type="taxonomic scope" value="Bacteria"/>
</dbReference>
<keyword evidence="1" id="KW-0732">Signal</keyword>
<evidence type="ECO:0000313" key="5">
    <source>
        <dbReference type="EMBL" id="AGL03912.1"/>
    </source>
</evidence>
<dbReference type="InterPro" id="IPR011098">
    <property type="entry name" value="G5_dom"/>
</dbReference>
<dbReference type="GO" id="GO:0004222">
    <property type="term" value="F:metalloendopeptidase activity"/>
    <property type="evidence" value="ECO:0007669"/>
    <property type="project" value="TreeGrafter"/>
</dbReference>
<dbReference type="InterPro" id="IPR050570">
    <property type="entry name" value="Cell_wall_metabolism_enzyme"/>
</dbReference>
<evidence type="ECO:0000259" key="4">
    <source>
        <dbReference type="PROSITE" id="PS51782"/>
    </source>
</evidence>
<keyword evidence="2" id="KW-0472">Membrane</keyword>
<dbReference type="PROSITE" id="PS51109">
    <property type="entry name" value="G5"/>
    <property type="match status" value="1"/>
</dbReference>
<organism evidence="5 6">
    <name type="scientific">Desulfoscipio gibsoniae DSM 7213</name>
    <dbReference type="NCBI Taxonomy" id="767817"/>
    <lineage>
        <taxon>Bacteria</taxon>
        <taxon>Bacillati</taxon>
        <taxon>Bacillota</taxon>
        <taxon>Clostridia</taxon>
        <taxon>Eubacteriales</taxon>
        <taxon>Desulfallaceae</taxon>
        <taxon>Desulfoscipio</taxon>
    </lineage>
</organism>
<dbReference type="Gene3D" id="3.10.350.10">
    <property type="entry name" value="LysM domain"/>
    <property type="match status" value="1"/>
</dbReference>